<proteinExistence type="predicted"/>
<dbReference type="EMBL" id="GBXM01021230">
    <property type="protein sequence ID" value="JAH87347.1"/>
    <property type="molecule type" value="Transcribed_RNA"/>
</dbReference>
<organism evidence="1">
    <name type="scientific">Anguilla anguilla</name>
    <name type="common">European freshwater eel</name>
    <name type="synonym">Muraena anguilla</name>
    <dbReference type="NCBI Taxonomy" id="7936"/>
    <lineage>
        <taxon>Eukaryota</taxon>
        <taxon>Metazoa</taxon>
        <taxon>Chordata</taxon>
        <taxon>Craniata</taxon>
        <taxon>Vertebrata</taxon>
        <taxon>Euteleostomi</taxon>
        <taxon>Actinopterygii</taxon>
        <taxon>Neopterygii</taxon>
        <taxon>Teleostei</taxon>
        <taxon>Anguilliformes</taxon>
        <taxon>Anguillidae</taxon>
        <taxon>Anguilla</taxon>
    </lineage>
</organism>
<name>A0A0E9WAH9_ANGAN</name>
<dbReference type="AlphaFoldDB" id="A0A0E9WAH9"/>
<evidence type="ECO:0000313" key="1">
    <source>
        <dbReference type="EMBL" id="JAH87347.1"/>
    </source>
</evidence>
<reference evidence="1" key="2">
    <citation type="journal article" date="2015" name="Fish Shellfish Immunol.">
        <title>Early steps in the European eel (Anguilla anguilla)-Vibrio vulnificus interaction in the gills: Role of the RtxA13 toxin.</title>
        <authorList>
            <person name="Callol A."/>
            <person name="Pajuelo D."/>
            <person name="Ebbesson L."/>
            <person name="Teles M."/>
            <person name="MacKenzie S."/>
            <person name="Amaro C."/>
        </authorList>
    </citation>
    <scope>NUCLEOTIDE SEQUENCE</scope>
</reference>
<protein>
    <submittedName>
        <fullName evidence="1">Uncharacterized protein</fullName>
    </submittedName>
</protein>
<reference evidence="1" key="1">
    <citation type="submission" date="2014-11" db="EMBL/GenBank/DDBJ databases">
        <authorList>
            <person name="Amaro Gonzalez C."/>
        </authorList>
    </citation>
    <scope>NUCLEOTIDE SEQUENCE</scope>
</reference>
<sequence length="64" mass="7238">MKQNSHRPNNSHDFVSNCLQTKNSLPAASSLDPDKHVCCCRCFNKIKFHLFCKITAPAHVVELL</sequence>
<accession>A0A0E9WAH9</accession>